<gene>
    <name evidence="1" type="ORF">SR187_7370</name>
</gene>
<evidence type="ECO:0000313" key="1">
    <source>
        <dbReference type="EMBL" id="BBA93077.1"/>
    </source>
</evidence>
<evidence type="ECO:0000313" key="2">
    <source>
        <dbReference type="Proteomes" id="UP000269331"/>
    </source>
</evidence>
<dbReference type="OrthoDB" id="1822642at2"/>
<sequence>MNKVFICPFCDFSNAILCKQPHGYASITRAEKKVAFNGQILYHEICKECGTVVRSFIENPEKL</sequence>
<accession>A0A2Z5TPQ4</accession>
<name>A0A2Z5TPQ4_9STRE</name>
<dbReference type="EMBL" id="AP018400">
    <property type="protein sequence ID" value="BBA93077.1"/>
    <property type="molecule type" value="Genomic_DNA"/>
</dbReference>
<dbReference type="RefSeq" id="WP_120171993.1">
    <property type="nucleotide sequence ID" value="NZ_AP018400.1"/>
</dbReference>
<organism evidence="1 2">
    <name type="scientific">Streptococcus ruminantium</name>
    <dbReference type="NCBI Taxonomy" id="1917441"/>
    <lineage>
        <taxon>Bacteria</taxon>
        <taxon>Bacillati</taxon>
        <taxon>Bacillota</taxon>
        <taxon>Bacilli</taxon>
        <taxon>Lactobacillales</taxon>
        <taxon>Streptococcaceae</taxon>
        <taxon>Streptococcus</taxon>
    </lineage>
</organism>
<dbReference type="AlphaFoldDB" id="A0A2Z5TPQ4"/>
<dbReference type="GeneID" id="52229998"/>
<reference evidence="1 2" key="1">
    <citation type="journal article" date="2018" name="Genome Biol. Evol.">
        <title>Complete Genome Sequence of Streptococcus ruminantium sp. nov. GUT-187T (=DSM 104980T =JCM 31869T), the Type Strain of S. ruminantium, and Comparison with Genome Sequences of Streptococcus suis Strains.</title>
        <authorList>
            <person name="Tohya M."/>
            <person name="Sekizaki T."/>
            <person name="Miyoshi-Akiyama T."/>
        </authorList>
    </citation>
    <scope>NUCLEOTIDE SEQUENCE [LARGE SCALE GENOMIC DNA]</scope>
    <source>
        <strain evidence="1 2">GUT187T</strain>
    </source>
</reference>
<dbReference type="KEGG" id="srq:SR187_7370"/>
<dbReference type="Proteomes" id="UP000269331">
    <property type="component" value="Chromosome"/>
</dbReference>
<protein>
    <submittedName>
        <fullName evidence="1">Uncharacterized protein</fullName>
    </submittedName>
</protein>
<proteinExistence type="predicted"/>